<gene>
    <name evidence="1" type="ORF">TKK_006882</name>
</gene>
<name>A0ABD2X3T7_9HYME</name>
<accession>A0ABD2X3T7</accession>
<comment type="caution">
    <text evidence="1">The sequence shown here is derived from an EMBL/GenBank/DDBJ whole genome shotgun (WGS) entry which is preliminary data.</text>
</comment>
<dbReference type="SUPFAM" id="SSF88723">
    <property type="entry name" value="PIN domain-like"/>
    <property type="match status" value="1"/>
</dbReference>
<dbReference type="EMBL" id="JBJJXI010000055">
    <property type="protein sequence ID" value="KAL3399618.1"/>
    <property type="molecule type" value="Genomic_DNA"/>
</dbReference>
<reference evidence="1 2" key="1">
    <citation type="journal article" date="2024" name="bioRxiv">
        <title>A reference genome for Trichogramma kaykai: A tiny desert-dwelling parasitoid wasp with competing sex-ratio distorters.</title>
        <authorList>
            <person name="Culotta J."/>
            <person name="Lindsey A.R."/>
        </authorList>
    </citation>
    <scope>NUCLEOTIDE SEQUENCE [LARGE SCALE GENOMIC DNA]</scope>
    <source>
        <strain evidence="1 2">KSX58</strain>
    </source>
</reference>
<evidence type="ECO:0000313" key="1">
    <source>
        <dbReference type="EMBL" id="KAL3399618.1"/>
    </source>
</evidence>
<dbReference type="Proteomes" id="UP001627154">
    <property type="component" value="Unassembled WGS sequence"/>
</dbReference>
<dbReference type="Gene3D" id="3.40.50.1010">
    <property type="entry name" value="5'-nuclease"/>
    <property type="match status" value="1"/>
</dbReference>
<dbReference type="AlphaFoldDB" id="A0ABD2X3T7"/>
<proteinExistence type="predicted"/>
<evidence type="ECO:0000313" key="2">
    <source>
        <dbReference type="Proteomes" id="UP001627154"/>
    </source>
</evidence>
<sequence length="445" mass="52119">MAFFCGSKIIRNIFQSKKKSSKKAKKDLEIFKKIHQCGDEAIFKDLAILFQRISLSIQTKEDLPTFFEYELSAFPPTLFDANGMRKTINIEFYLNFNFIYDISPHINDYFVIDGCFLLQHIVWPAKTPVKHIINFFINYIVEHYSRKGCVVFDGYPESVDGRWYIKTAERQRKNIGREIEIYEDGIIDVASDKFFNVTTNEVRLIHILCKKLNEAGFSTKIAEEDADALIVEMAMRYANENYRTWIVGTDVELLTILTARTQHLDNIFFLHQEKDFTFHVCSNQSFKYPQLQCIVLFLHAFSGCNTTSSFLNKGKRALIKLFLKRKDLILEAKKFYHTNTPMYEIAFSGIKIAQEFYGGKNRDITLNELRFRRFVKLSRKGLVKFESLPPTEGSVIQHAYRTYLQVQSWLGNKKRATDWGWYMRNGNLIPLHSDMPPFPQELEDY</sequence>
<protein>
    <submittedName>
        <fullName evidence="1">Uncharacterized protein</fullName>
    </submittedName>
</protein>
<keyword evidence="2" id="KW-1185">Reference proteome</keyword>
<dbReference type="InterPro" id="IPR029060">
    <property type="entry name" value="PIN-like_dom_sf"/>
</dbReference>
<organism evidence="1 2">
    <name type="scientific">Trichogramma kaykai</name>
    <dbReference type="NCBI Taxonomy" id="54128"/>
    <lineage>
        <taxon>Eukaryota</taxon>
        <taxon>Metazoa</taxon>
        <taxon>Ecdysozoa</taxon>
        <taxon>Arthropoda</taxon>
        <taxon>Hexapoda</taxon>
        <taxon>Insecta</taxon>
        <taxon>Pterygota</taxon>
        <taxon>Neoptera</taxon>
        <taxon>Endopterygota</taxon>
        <taxon>Hymenoptera</taxon>
        <taxon>Apocrita</taxon>
        <taxon>Proctotrupomorpha</taxon>
        <taxon>Chalcidoidea</taxon>
        <taxon>Trichogrammatidae</taxon>
        <taxon>Trichogramma</taxon>
    </lineage>
</organism>